<comment type="caution">
    <text evidence="1">The sequence shown here is derived from an EMBL/GenBank/DDBJ whole genome shotgun (WGS) entry which is preliminary data.</text>
</comment>
<dbReference type="PANTHER" id="PTHR34121:SF7">
    <property type="match status" value="1"/>
</dbReference>
<dbReference type="AlphaFoldDB" id="A0AAU9LHY0"/>
<evidence type="ECO:0000313" key="1">
    <source>
        <dbReference type="EMBL" id="CAH1413192.1"/>
    </source>
</evidence>
<gene>
    <name evidence="1" type="ORF">LVIROSA_LOCUS1163</name>
</gene>
<dbReference type="EMBL" id="CAKMRJ010000001">
    <property type="protein sequence ID" value="CAH1413192.1"/>
    <property type="molecule type" value="Genomic_DNA"/>
</dbReference>
<keyword evidence="2" id="KW-1185">Reference proteome</keyword>
<reference evidence="1 2" key="1">
    <citation type="submission" date="2022-01" db="EMBL/GenBank/DDBJ databases">
        <authorList>
            <person name="Xiong W."/>
            <person name="Schranz E."/>
        </authorList>
    </citation>
    <scope>NUCLEOTIDE SEQUENCE [LARGE SCALE GENOMIC DNA]</scope>
</reference>
<evidence type="ECO:0000313" key="2">
    <source>
        <dbReference type="Proteomes" id="UP001157418"/>
    </source>
</evidence>
<proteinExistence type="predicted"/>
<name>A0AAU9LHY0_9ASTR</name>
<organism evidence="1 2">
    <name type="scientific">Lactuca virosa</name>
    <dbReference type="NCBI Taxonomy" id="75947"/>
    <lineage>
        <taxon>Eukaryota</taxon>
        <taxon>Viridiplantae</taxon>
        <taxon>Streptophyta</taxon>
        <taxon>Embryophyta</taxon>
        <taxon>Tracheophyta</taxon>
        <taxon>Spermatophyta</taxon>
        <taxon>Magnoliopsida</taxon>
        <taxon>eudicotyledons</taxon>
        <taxon>Gunneridae</taxon>
        <taxon>Pentapetalae</taxon>
        <taxon>asterids</taxon>
        <taxon>campanulids</taxon>
        <taxon>Asterales</taxon>
        <taxon>Asteraceae</taxon>
        <taxon>Cichorioideae</taxon>
        <taxon>Cichorieae</taxon>
        <taxon>Lactucinae</taxon>
        <taxon>Lactuca</taxon>
    </lineage>
</organism>
<dbReference type="PANTHER" id="PTHR34121">
    <property type="entry name" value="MYOSIN-11"/>
    <property type="match status" value="1"/>
</dbReference>
<accession>A0AAU9LHY0</accession>
<dbReference type="Proteomes" id="UP001157418">
    <property type="component" value="Unassembled WGS sequence"/>
</dbReference>
<protein>
    <submittedName>
        <fullName evidence="1">Uncharacterized protein</fullName>
    </submittedName>
</protein>
<sequence>MASNSGPSNSPLGFSFVLHKSPFTTITSAATRQPLTAVRISLLTPNNKNHSLGNPDVELYYEPDLGVSLVNFRDVLLHSQSLAGITMSMQRNKLETELKKVKNLLSVANGCLQNVTKEREQFDDANNQLLVHFKSKDALGPAIAILREHAKNLKRYDKAIDPDEEFLQDIEQRKSLEHEYLAAETKVLTIFGAPLNL</sequence>